<protein>
    <submittedName>
        <fullName evidence="2">Uncharacterized protein</fullName>
    </submittedName>
</protein>
<keyword evidence="1" id="KW-0812">Transmembrane</keyword>
<evidence type="ECO:0000256" key="1">
    <source>
        <dbReference type="SAM" id="Phobius"/>
    </source>
</evidence>
<dbReference type="EMBL" id="VIFK01000036">
    <property type="protein sequence ID" value="TQE99854.1"/>
    <property type="molecule type" value="Genomic_DNA"/>
</dbReference>
<name>A0A540VSX0_9GAMM</name>
<comment type="caution">
    <text evidence="2">The sequence shown here is derived from an EMBL/GenBank/DDBJ whole genome shotgun (WGS) entry which is preliminary data.</text>
</comment>
<feature type="transmembrane region" description="Helical" evidence="1">
    <location>
        <begin position="21"/>
        <end position="43"/>
    </location>
</feature>
<evidence type="ECO:0000313" key="3">
    <source>
        <dbReference type="Proteomes" id="UP000315400"/>
    </source>
</evidence>
<accession>A0A540VSX0</accession>
<keyword evidence="1" id="KW-1133">Transmembrane helix</keyword>
<reference evidence="2 3" key="1">
    <citation type="submission" date="2019-06" db="EMBL/GenBank/DDBJ databases">
        <title>Metagenome assembled Genome of Spiribacter salinus SL48-SHIP from the microbial mat of Salt Lake 48 (Novosibirsk region, Russia).</title>
        <authorList>
            <person name="Shipova A."/>
            <person name="Rozanov A.S."/>
            <person name="Bryanskaya A.V."/>
            <person name="Peltek S.E."/>
        </authorList>
    </citation>
    <scope>NUCLEOTIDE SEQUENCE [LARGE SCALE GENOMIC DNA]</scope>
    <source>
        <strain evidence="2">SL48-SHIP-2</strain>
    </source>
</reference>
<dbReference type="Proteomes" id="UP000315400">
    <property type="component" value="Unassembled WGS sequence"/>
</dbReference>
<proteinExistence type="predicted"/>
<gene>
    <name evidence="2" type="ORF">FKY71_06495</name>
</gene>
<dbReference type="AlphaFoldDB" id="A0A540VSX0"/>
<organism evidence="2 3">
    <name type="scientific">Spiribacter salinus</name>
    <dbReference type="NCBI Taxonomy" id="1335746"/>
    <lineage>
        <taxon>Bacteria</taxon>
        <taxon>Pseudomonadati</taxon>
        <taxon>Pseudomonadota</taxon>
        <taxon>Gammaproteobacteria</taxon>
        <taxon>Chromatiales</taxon>
        <taxon>Ectothiorhodospiraceae</taxon>
        <taxon>Spiribacter</taxon>
    </lineage>
</organism>
<keyword evidence="1" id="KW-0472">Membrane</keyword>
<sequence>MMPIGKGCNVLRAYRYRYQKGAAFVEYASITFLISLLVWVAFIEGAEIDGTTMPSVFKAAEVERDAYLHVLGDDGE</sequence>
<evidence type="ECO:0000313" key="2">
    <source>
        <dbReference type="EMBL" id="TQE99854.1"/>
    </source>
</evidence>